<dbReference type="PROSITE" id="PS52016">
    <property type="entry name" value="TONB_DEPENDENT_REC_3"/>
    <property type="match status" value="1"/>
</dbReference>
<keyword evidence="5 11" id="KW-0812">Transmembrane</keyword>
<evidence type="ECO:0000256" key="13">
    <source>
        <dbReference type="SAM" id="SignalP"/>
    </source>
</evidence>
<dbReference type="AlphaFoldDB" id="A0A255YVR2"/>
<evidence type="ECO:0000256" key="9">
    <source>
        <dbReference type="ARBA" id="ARBA00023136"/>
    </source>
</evidence>
<proteinExistence type="inferred from homology"/>
<evidence type="ECO:0000259" key="14">
    <source>
        <dbReference type="Pfam" id="PF00593"/>
    </source>
</evidence>
<keyword evidence="16" id="KW-0675">Receptor</keyword>
<dbReference type="EMBL" id="NOXU01000031">
    <property type="protein sequence ID" value="OYQ32735.1"/>
    <property type="molecule type" value="Genomic_DNA"/>
</dbReference>
<comment type="subcellular location">
    <subcellularLocation>
        <location evidence="1 11">Cell outer membrane</location>
        <topology evidence="1 11">Multi-pass membrane protein</topology>
    </subcellularLocation>
</comment>
<evidence type="ECO:0000256" key="12">
    <source>
        <dbReference type="RuleBase" id="RU003357"/>
    </source>
</evidence>
<keyword evidence="7" id="KW-0406">Ion transport</keyword>
<dbReference type="Pfam" id="PF00593">
    <property type="entry name" value="TonB_dep_Rec_b-barrel"/>
    <property type="match status" value="1"/>
</dbReference>
<comment type="caution">
    <text evidence="16">The sequence shown here is derived from an EMBL/GenBank/DDBJ whole genome shotgun (WGS) entry which is preliminary data.</text>
</comment>
<protein>
    <submittedName>
        <fullName evidence="16">TonB-dependent receptor</fullName>
    </submittedName>
</protein>
<dbReference type="GO" id="GO:0006826">
    <property type="term" value="P:iron ion transport"/>
    <property type="evidence" value="ECO:0007669"/>
    <property type="project" value="UniProtKB-KW"/>
</dbReference>
<comment type="similarity">
    <text evidence="11 12">Belongs to the TonB-dependent receptor family.</text>
</comment>
<dbReference type="PANTHER" id="PTHR32552">
    <property type="entry name" value="FERRICHROME IRON RECEPTOR-RELATED"/>
    <property type="match status" value="1"/>
</dbReference>
<name>A0A255YVR2_9PROT</name>
<dbReference type="PANTHER" id="PTHR32552:SF81">
    <property type="entry name" value="TONB-DEPENDENT OUTER MEMBRANE RECEPTOR"/>
    <property type="match status" value="1"/>
</dbReference>
<evidence type="ECO:0000256" key="7">
    <source>
        <dbReference type="ARBA" id="ARBA00023065"/>
    </source>
</evidence>
<evidence type="ECO:0000256" key="3">
    <source>
        <dbReference type="ARBA" id="ARBA00022452"/>
    </source>
</evidence>
<keyword evidence="13" id="KW-0732">Signal</keyword>
<accession>A0A255YVR2</accession>
<dbReference type="InterPro" id="IPR039426">
    <property type="entry name" value="TonB-dep_rcpt-like"/>
</dbReference>
<feature type="domain" description="TonB-dependent receptor-like beta-barrel" evidence="14">
    <location>
        <begin position="301"/>
        <end position="716"/>
    </location>
</feature>
<evidence type="ECO:0000256" key="1">
    <source>
        <dbReference type="ARBA" id="ARBA00004571"/>
    </source>
</evidence>
<evidence type="ECO:0000256" key="4">
    <source>
        <dbReference type="ARBA" id="ARBA00022496"/>
    </source>
</evidence>
<keyword evidence="3 11" id="KW-1134">Transmembrane beta strand</keyword>
<evidence type="ECO:0000256" key="5">
    <source>
        <dbReference type="ARBA" id="ARBA00022692"/>
    </source>
</evidence>
<keyword evidence="10 11" id="KW-0998">Cell outer membrane</keyword>
<keyword evidence="9 11" id="KW-0472">Membrane</keyword>
<gene>
    <name evidence="16" type="ORF">CHU95_18435</name>
</gene>
<evidence type="ECO:0000256" key="6">
    <source>
        <dbReference type="ARBA" id="ARBA00023004"/>
    </source>
</evidence>
<feature type="signal peptide" evidence="13">
    <location>
        <begin position="1"/>
        <end position="27"/>
    </location>
</feature>
<dbReference type="Gene3D" id="2.40.170.20">
    <property type="entry name" value="TonB-dependent receptor, beta-barrel domain"/>
    <property type="match status" value="1"/>
</dbReference>
<keyword evidence="17" id="KW-1185">Reference proteome</keyword>
<dbReference type="GO" id="GO:0009279">
    <property type="term" value="C:cell outer membrane"/>
    <property type="evidence" value="ECO:0007669"/>
    <property type="project" value="UniProtKB-SubCell"/>
</dbReference>
<evidence type="ECO:0000256" key="2">
    <source>
        <dbReference type="ARBA" id="ARBA00022448"/>
    </source>
</evidence>
<evidence type="ECO:0000313" key="17">
    <source>
        <dbReference type="Proteomes" id="UP000216998"/>
    </source>
</evidence>
<evidence type="ECO:0000313" key="16">
    <source>
        <dbReference type="EMBL" id="OYQ32735.1"/>
    </source>
</evidence>
<evidence type="ECO:0000259" key="15">
    <source>
        <dbReference type="Pfam" id="PF07715"/>
    </source>
</evidence>
<organism evidence="16 17">
    <name type="scientific">Niveispirillum lacus</name>
    <dbReference type="NCBI Taxonomy" id="1981099"/>
    <lineage>
        <taxon>Bacteria</taxon>
        <taxon>Pseudomonadati</taxon>
        <taxon>Pseudomonadota</taxon>
        <taxon>Alphaproteobacteria</taxon>
        <taxon>Rhodospirillales</taxon>
        <taxon>Azospirillaceae</taxon>
        <taxon>Niveispirillum</taxon>
    </lineage>
</organism>
<keyword evidence="2 11" id="KW-0813">Transport</keyword>
<dbReference type="InterPro" id="IPR012910">
    <property type="entry name" value="Plug_dom"/>
</dbReference>
<evidence type="ECO:0000256" key="11">
    <source>
        <dbReference type="PROSITE-ProRule" id="PRU01360"/>
    </source>
</evidence>
<dbReference type="Pfam" id="PF07715">
    <property type="entry name" value="Plug"/>
    <property type="match status" value="1"/>
</dbReference>
<keyword evidence="4" id="KW-0410">Iron transport</keyword>
<evidence type="ECO:0000256" key="10">
    <source>
        <dbReference type="ARBA" id="ARBA00023237"/>
    </source>
</evidence>
<keyword evidence="8 12" id="KW-0798">TonB box</keyword>
<dbReference type="InterPro" id="IPR000531">
    <property type="entry name" value="Beta-barrel_TonB"/>
</dbReference>
<feature type="chain" id="PRO_5012581189" evidence="13">
    <location>
        <begin position="28"/>
        <end position="752"/>
    </location>
</feature>
<dbReference type="InterPro" id="IPR036942">
    <property type="entry name" value="Beta-barrel_TonB_sf"/>
</dbReference>
<evidence type="ECO:0000256" key="8">
    <source>
        <dbReference type="ARBA" id="ARBA00023077"/>
    </source>
</evidence>
<dbReference type="Proteomes" id="UP000216998">
    <property type="component" value="Unassembled WGS sequence"/>
</dbReference>
<dbReference type="SUPFAM" id="SSF56935">
    <property type="entry name" value="Porins"/>
    <property type="match status" value="1"/>
</dbReference>
<dbReference type="OrthoDB" id="7614057at2"/>
<feature type="domain" description="TonB-dependent receptor plug" evidence="15">
    <location>
        <begin position="49"/>
        <end position="156"/>
    </location>
</feature>
<keyword evidence="6" id="KW-0408">Iron</keyword>
<reference evidence="16 17" key="1">
    <citation type="submission" date="2017-07" db="EMBL/GenBank/DDBJ databases">
        <title>Niveispirillum cyanobacteriorum sp. nov., isolated from cyanobacterial aggregates in a eutrophic lake.</title>
        <authorList>
            <person name="Cai H."/>
        </authorList>
    </citation>
    <scope>NUCLEOTIDE SEQUENCE [LARGE SCALE GENOMIC DNA]</scope>
    <source>
        <strain evidence="17">TH1-14</strain>
    </source>
</reference>
<sequence length="752" mass="80871">MEEARMRTPLLLSTAILTAVAAVPVQAQSPDTATLEEIVVTAQRRSENLQKVAVAVSAVSADDLVTAGVTDTAGLTKLVPALVVQPGGGSNTGFYLRGVGTLGPNSFSENAIAFNYGGVYIGRPTAPVGTFFDLQRVEVLKGPQGTLYGRNATGGAVNVIPNRPDASGTAGEAGLEIGNYNLRKATGMFNAPVSDTLSLRVAGQVVDRDGYMSDGYDDEEGQAARASLLWEPDDRLSLLLSGDYFHQGGKGTGGVLVPGTLTPTAPAVKDRIGGSEAVSIAELRTRFPALINSGLVVPPRNDGFNDSTFWGVTATLDYQFDAGTLTVLPAYRDSRPDFVFYSVGFQGTIQEVSKQSSVEVRFASAEDNPFRYVVGGFWFRDEVNAFNNFFQGGLSTTTFRPNQETVSKAVFGQGTYDLAPALRLVAGVRYTHENKQQTTPVRQSSAANPNPAFLIATGDEDFSSVTWKGGIEFDAGPQSLLYANVATGFKAGGFYPAVVKNSFDPEELTAYTIGSKNRFLDNRLQLNAEAFWWDYKDQQIGYIGPVEVRPGVYGQAAVTANVGQARMYGMEVEAQFLATRNDEFGINLQYMDTKYKSFVYTAISAGGAPLPSGCRVTPNSSLPVAAPARLFTVDCSGKSAVNAPKWSLNLSYSHTFELSADLDLVLGARSRIESGRFLSIDYRPEQYQDGYMTADAWLTLEAPGQGWSVTGYVNNLTDEDVYSTSITRPILNVVYNGLRPPRTYGLRGSVSF</sequence>